<dbReference type="Gene3D" id="1.10.10.10">
    <property type="entry name" value="Winged helix-like DNA-binding domain superfamily/Winged helix DNA-binding domain"/>
    <property type="match status" value="1"/>
</dbReference>
<evidence type="ECO:0000313" key="5">
    <source>
        <dbReference type="Proteomes" id="UP000593875"/>
    </source>
</evidence>
<dbReference type="Pfam" id="PF08281">
    <property type="entry name" value="Sigma70_r4_2"/>
    <property type="match status" value="1"/>
</dbReference>
<evidence type="ECO:0000259" key="3">
    <source>
        <dbReference type="Pfam" id="PF20239"/>
    </source>
</evidence>
<dbReference type="GO" id="GO:0003677">
    <property type="term" value="F:DNA binding"/>
    <property type="evidence" value="ECO:0007669"/>
    <property type="project" value="InterPro"/>
</dbReference>
<feature type="domain" description="RNA polymerase sigma-70 region 2" evidence="1">
    <location>
        <begin position="24"/>
        <end position="78"/>
    </location>
</feature>
<keyword evidence="5" id="KW-1185">Reference proteome</keyword>
<feature type="domain" description="RNA polymerase sigma factor 70 region 4 type 2" evidence="2">
    <location>
        <begin position="126"/>
        <end position="177"/>
    </location>
</feature>
<dbReference type="SUPFAM" id="SSF88659">
    <property type="entry name" value="Sigma3 and sigma4 domains of RNA polymerase sigma factors"/>
    <property type="match status" value="1"/>
</dbReference>
<dbReference type="SUPFAM" id="SSF88946">
    <property type="entry name" value="Sigma2 domain of RNA polymerase sigma factors"/>
    <property type="match status" value="1"/>
</dbReference>
<dbReference type="EMBL" id="CP062941">
    <property type="protein sequence ID" value="QOL48678.1"/>
    <property type="molecule type" value="Genomic_DNA"/>
</dbReference>
<accession>A0A7L9U150</accession>
<dbReference type="RefSeq" id="WP_193685721.1">
    <property type="nucleotide sequence ID" value="NZ_CP062941.1"/>
</dbReference>
<protein>
    <submittedName>
        <fullName evidence="4">RNA polymerase sigma factor</fullName>
    </submittedName>
</protein>
<dbReference type="GO" id="GO:0006352">
    <property type="term" value="P:DNA-templated transcription initiation"/>
    <property type="evidence" value="ECO:0007669"/>
    <property type="project" value="InterPro"/>
</dbReference>
<dbReference type="InterPro" id="IPR046531">
    <property type="entry name" value="DUF6596"/>
</dbReference>
<proteinExistence type="predicted"/>
<dbReference type="InterPro" id="IPR013324">
    <property type="entry name" value="RNA_pol_sigma_r3/r4-like"/>
</dbReference>
<name>A0A7L9U150_9BURK</name>
<reference evidence="4 5" key="1">
    <citation type="submission" date="2020-10" db="EMBL/GenBank/DDBJ databases">
        <title>Genome sequencing of Massilia sp. LPB0304.</title>
        <authorList>
            <person name="Kim J."/>
        </authorList>
    </citation>
    <scope>NUCLEOTIDE SEQUENCE [LARGE SCALE GENOMIC DNA]</scope>
    <source>
        <strain evidence="4 5">LPB0304</strain>
    </source>
</reference>
<dbReference type="InterPro" id="IPR013249">
    <property type="entry name" value="RNA_pol_sigma70_r4_t2"/>
</dbReference>
<dbReference type="AlphaFoldDB" id="A0A7L9U150"/>
<dbReference type="Proteomes" id="UP000593875">
    <property type="component" value="Chromosome"/>
</dbReference>
<dbReference type="Pfam" id="PF20239">
    <property type="entry name" value="DUF6596"/>
    <property type="match status" value="1"/>
</dbReference>
<dbReference type="PANTHER" id="PTHR47756:SF1">
    <property type="entry name" value="BLL0085 PROTEIN"/>
    <property type="match status" value="1"/>
</dbReference>
<gene>
    <name evidence="4" type="ORF">LPB04_17165</name>
</gene>
<dbReference type="Pfam" id="PF04542">
    <property type="entry name" value="Sigma70_r2"/>
    <property type="match status" value="1"/>
</dbReference>
<evidence type="ECO:0000259" key="2">
    <source>
        <dbReference type="Pfam" id="PF08281"/>
    </source>
</evidence>
<dbReference type="GO" id="GO:0016987">
    <property type="term" value="F:sigma factor activity"/>
    <property type="evidence" value="ECO:0007669"/>
    <property type="project" value="InterPro"/>
</dbReference>
<dbReference type="InterPro" id="IPR013325">
    <property type="entry name" value="RNA_pol_sigma_r2"/>
</dbReference>
<feature type="domain" description="DUF6596" evidence="3">
    <location>
        <begin position="195"/>
        <end position="295"/>
    </location>
</feature>
<dbReference type="InterPro" id="IPR036388">
    <property type="entry name" value="WH-like_DNA-bd_sf"/>
</dbReference>
<dbReference type="Gene3D" id="1.10.1740.10">
    <property type="match status" value="1"/>
</dbReference>
<sequence length="427" mass="46162">MRGAVDAAIAAVWRIESAKIVAGVARLVRDIGLAEELAGDALVAALEHWPEAGIPDNPGAWLMRTAKNAALDHLRRDKSYREKCAQIGHDLEAMEAHIVPDFVDDLDAARDAADNGLVHDDLLRLMFTACHPVLSTEARVALTLKLLGGLSTHEIARAFLVPEPTIAQRIVRAKRSLGQARVPFELPPPAELAERLASVLEVVYLVFNEGYTATSGSDWMRPALQDEALRLGRMLAELAPREPEAQGLVALMELQASRAAARVDREGRPVLLLEQDRLRWDGILIRRGLAALARAELLGPPGPYTLQAAIAACHARARMAAETDWKRIAALYGELARVNPSPVVELNRAVAVGMAEGPAAGLALVDELAGQGRLARYQWLPAVRGDLLEKLGRGAEASAEFTRAAQMATNAREKALLEERARTNAGT</sequence>
<dbReference type="InterPro" id="IPR007627">
    <property type="entry name" value="RNA_pol_sigma70_r2"/>
</dbReference>
<dbReference type="PANTHER" id="PTHR47756">
    <property type="entry name" value="BLL6612 PROTEIN-RELATED"/>
    <property type="match status" value="1"/>
</dbReference>
<dbReference type="KEGG" id="mlir:LPB04_17165"/>
<evidence type="ECO:0000313" key="4">
    <source>
        <dbReference type="EMBL" id="QOL48678.1"/>
    </source>
</evidence>
<organism evidence="4 5">
    <name type="scientific">Massilia litorea</name>
    <dbReference type="NCBI Taxonomy" id="2769491"/>
    <lineage>
        <taxon>Bacteria</taxon>
        <taxon>Pseudomonadati</taxon>
        <taxon>Pseudomonadota</taxon>
        <taxon>Betaproteobacteria</taxon>
        <taxon>Burkholderiales</taxon>
        <taxon>Oxalobacteraceae</taxon>
        <taxon>Telluria group</taxon>
        <taxon>Massilia</taxon>
    </lineage>
</organism>
<evidence type="ECO:0000259" key="1">
    <source>
        <dbReference type="Pfam" id="PF04542"/>
    </source>
</evidence>